<dbReference type="GO" id="GO:0016740">
    <property type="term" value="F:transferase activity"/>
    <property type="evidence" value="ECO:0007669"/>
    <property type="project" value="UniProtKB-KW"/>
</dbReference>
<dbReference type="EMBL" id="QUNO01000020">
    <property type="protein sequence ID" value="REH33119.1"/>
    <property type="molecule type" value="Genomic_DNA"/>
</dbReference>
<proteinExistence type="predicted"/>
<evidence type="ECO:0000313" key="1">
    <source>
        <dbReference type="EMBL" id="REH33119.1"/>
    </source>
</evidence>
<evidence type="ECO:0000313" key="2">
    <source>
        <dbReference type="Proteomes" id="UP000256269"/>
    </source>
</evidence>
<dbReference type="InterPro" id="IPR014942">
    <property type="entry name" value="AbiEii"/>
</dbReference>
<keyword evidence="1" id="KW-0808">Transferase</keyword>
<sequence>MFAGDFEIHLTGAPVEADALATFAQRAGAKYTCIELNRGAQATQPMLTITASGTLDDVRRVAQRWAGDLATAGLRVLRTKIEAAPWNEGVPRTDDDHRDGLYFEHHVKVLLPSGDLRTVLALTMTAVGHDGHVSRNARRRRADGREERFVTQRCRLVGLDTARARLDGLLNALRGFEVLEVEQEYVVVDDAPSVDVGWSTTQWRDERLRAWKAGREGFPATYRPLAVEPGQGVWQQAIFDPALKQYSNAYRAGDPWFADAADGKRWIKARRDAMGHVLATIAESPWAQNLVLRGSIVLKAWLGEAAREPGDLDFVVVPRRIDPDDAEAEAMRDGLVERLRANPGPGLRADQAVAEEIWTYERVPGRRLVIPFDVPDLPQGAIQLDFVYREPMPEPPEVVRIPPLDTPMLAAPADLSLAWKLQWLVTDLYPQGKDLYDAVLLAEHATVSLDLVRRLLKPEIGRDEAEAFTARNLLELREVDWENFRSDQPGVDGSADSWLRRLVSALERDPSWR</sequence>
<name>A0A3E0GYD3_9PSEU</name>
<organism evidence="1 2">
    <name type="scientific">Kutzneria buriramensis</name>
    <dbReference type="NCBI Taxonomy" id="1045776"/>
    <lineage>
        <taxon>Bacteria</taxon>
        <taxon>Bacillati</taxon>
        <taxon>Actinomycetota</taxon>
        <taxon>Actinomycetes</taxon>
        <taxon>Pseudonocardiales</taxon>
        <taxon>Pseudonocardiaceae</taxon>
        <taxon>Kutzneria</taxon>
    </lineage>
</organism>
<keyword evidence="2" id="KW-1185">Reference proteome</keyword>
<dbReference type="Proteomes" id="UP000256269">
    <property type="component" value="Unassembled WGS sequence"/>
</dbReference>
<protein>
    <submittedName>
        <fullName evidence="1">Nucleotidyltransferase AbiEii toxin of type IV toxin-antitoxin system</fullName>
    </submittedName>
</protein>
<dbReference type="AlphaFoldDB" id="A0A3E0GYD3"/>
<dbReference type="Pfam" id="PF08843">
    <property type="entry name" value="AbiEii"/>
    <property type="match status" value="1"/>
</dbReference>
<accession>A0A3E0GYD3</accession>
<dbReference type="RefSeq" id="WP_116180522.1">
    <property type="nucleotide sequence ID" value="NZ_CP144375.1"/>
</dbReference>
<gene>
    <name evidence="1" type="ORF">BCF44_120191</name>
</gene>
<comment type="caution">
    <text evidence="1">The sequence shown here is derived from an EMBL/GenBank/DDBJ whole genome shotgun (WGS) entry which is preliminary data.</text>
</comment>
<dbReference type="OrthoDB" id="279684at2"/>
<reference evidence="1 2" key="1">
    <citation type="submission" date="2018-08" db="EMBL/GenBank/DDBJ databases">
        <title>Genomic Encyclopedia of Archaeal and Bacterial Type Strains, Phase II (KMG-II): from individual species to whole genera.</title>
        <authorList>
            <person name="Goeker M."/>
        </authorList>
    </citation>
    <scope>NUCLEOTIDE SEQUENCE [LARGE SCALE GENOMIC DNA]</scope>
    <source>
        <strain evidence="1 2">DSM 45791</strain>
    </source>
</reference>